<comment type="caution">
    <text evidence="2">The sequence shown here is derived from an EMBL/GenBank/DDBJ whole genome shotgun (WGS) entry which is preliminary data.</text>
</comment>
<dbReference type="AlphaFoldDB" id="A0ABD1EZS7"/>
<dbReference type="EMBL" id="JBDJPC010000004">
    <property type="protein sequence ID" value="KAL1506552.1"/>
    <property type="molecule type" value="Genomic_DNA"/>
</dbReference>
<evidence type="ECO:0000313" key="3">
    <source>
        <dbReference type="Proteomes" id="UP001566132"/>
    </source>
</evidence>
<proteinExistence type="predicted"/>
<organism evidence="2 3">
    <name type="scientific">Hypothenemus hampei</name>
    <name type="common">Coffee berry borer</name>
    <dbReference type="NCBI Taxonomy" id="57062"/>
    <lineage>
        <taxon>Eukaryota</taxon>
        <taxon>Metazoa</taxon>
        <taxon>Ecdysozoa</taxon>
        <taxon>Arthropoda</taxon>
        <taxon>Hexapoda</taxon>
        <taxon>Insecta</taxon>
        <taxon>Pterygota</taxon>
        <taxon>Neoptera</taxon>
        <taxon>Endopterygota</taxon>
        <taxon>Coleoptera</taxon>
        <taxon>Polyphaga</taxon>
        <taxon>Cucujiformia</taxon>
        <taxon>Curculionidae</taxon>
        <taxon>Scolytinae</taxon>
        <taxon>Hypothenemus</taxon>
    </lineage>
</organism>
<sequence length="57" mass="6387">EPSQNVSGENSSFEPRTDRKKRPFSPVCDCNMQQQNSCHPGQVSAQISCAIQLRHDL</sequence>
<evidence type="ECO:0000313" key="2">
    <source>
        <dbReference type="EMBL" id="KAL1506552.1"/>
    </source>
</evidence>
<feature type="region of interest" description="Disordered" evidence="1">
    <location>
        <begin position="1"/>
        <end position="25"/>
    </location>
</feature>
<gene>
    <name evidence="2" type="ORF">ABEB36_005892</name>
</gene>
<feature type="compositionally biased region" description="Polar residues" evidence="1">
    <location>
        <begin position="1"/>
        <end position="14"/>
    </location>
</feature>
<reference evidence="2 3" key="1">
    <citation type="submission" date="2024-05" db="EMBL/GenBank/DDBJ databases">
        <title>Genetic variation in Jamaican populations of the coffee berry borer (Hypothenemus hampei).</title>
        <authorList>
            <person name="Errbii M."/>
            <person name="Myrie A."/>
        </authorList>
    </citation>
    <scope>NUCLEOTIDE SEQUENCE [LARGE SCALE GENOMIC DNA]</scope>
    <source>
        <strain evidence="2">JA-Hopewell-2020-01-JO</strain>
        <tissue evidence="2">Whole body</tissue>
    </source>
</reference>
<evidence type="ECO:0000256" key="1">
    <source>
        <dbReference type="SAM" id="MobiDB-lite"/>
    </source>
</evidence>
<keyword evidence="3" id="KW-1185">Reference proteome</keyword>
<protein>
    <submittedName>
        <fullName evidence="2">Uncharacterized protein</fullName>
    </submittedName>
</protein>
<feature type="non-terminal residue" evidence="2">
    <location>
        <position position="1"/>
    </location>
</feature>
<dbReference type="Proteomes" id="UP001566132">
    <property type="component" value="Unassembled WGS sequence"/>
</dbReference>
<name>A0ABD1EZS7_HYPHA</name>
<accession>A0ABD1EZS7</accession>